<proteinExistence type="predicted"/>
<dbReference type="EMBL" id="JF937105">
    <property type="protein sequence ID" value="AEK10044.1"/>
    <property type="molecule type" value="Genomic_DNA"/>
</dbReference>
<keyword evidence="2" id="KW-1185">Reference proteome</keyword>
<dbReference type="RefSeq" id="YP_009605124.1">
    <property type="nucleotide sequence ID" value="NC_041971.1"/>
</dbReference>
<sequence>MKLNRGDRVSHDGNQGYVDLVVDDSVRVQFDHGRVGVFDRENDPRLKLVGQDDFAFTVKVTGLDLDAWARDFGIDPDDQAKIREDFEEFARSNLQGSFDIQLHHMGYNGQEVTVE</sequence>
<dbReference type="OrthoDB" id="21414at10239"/>
<dbReference type="KEGG" id="vg:40081069"/>
<reference evidence="1 2" key="1">
    <citation type="journal article" date="2011" name="PLoS ONE">
        <title>Cluster K Mycobacteriophages: Insights into the Evolutionary Origins of Mycobacteriophage TM4.</title>
        <authorList>
            <person name="Pope W.H."/>
            <person name="Ferreira C.M."/>
            <person name="Jacobs-Sera D."/>
            <person name="Benjamin R.C."/>
            <person name="Davis A.J."/>
            <person name="Dejong R.J."/>
            <person name="Elgin S.C."/>
            <person name="Guilfoile F.R."/>
            <person name="Forsyth M.H."/>
            <person name="Harris A.D."/>
            <person name="Harvey S.E."/>
            <person name="Hughes L.E."/>
            <person name="Hynes P.M."/>
            <person name="Jackson A.S."/>
            <person name="Jalal M.D."/>
            <person name="Macmurray E.A."/>
            <person name="Manley C.M."/>
            <person name="McDonough M.J."/>
            <person name="Mosier J.L."/>
            <person name="Osterbann L.J."/>
            <person name="Rabinowitz H.S."/>
            <person name="Rhyan C.N."/>
            <person name="Russell D.A."/>
            <person name="Saha M.S."/>
            <person name="Shaffer C.D."/>
            <person name="Simon S.E."/>
            <person name="Sims E.F."/>
            <person name="Tovar I.G."/>
            <person name="Weisser E.G."/>
            <person name="Wertz J.T."/>
            <person name="Weston-Hafer K.A."/>
            <person name="Williamson K.E."/>
            <person name="Zhang B."/>
            <person name="Cresawn S.G."/>
            <person name="Jain P."/>
            <person name="Piuri M."/>
            <person name="Jacobs W.R.Jr."/>
            <person name="Hendrix R.W."/>
            <person name="Hatfull G.F."/>
        </authorList>
    </citation>
    <scope>NUCLEOTIDE SEQUENCE [LARGE SCALE GENOMIC DNA]</scope>
    <source>
        <strain evidence="1">Rey</strain>
    </source>
</reference>
<protein>
    <submittedName>
        <fullName evidence="1">Uncharacterized protein</fullName>
    </submittedName>
</protein>
<dbReference type="Proteomes" id="UP000008418">
    <property type="component" value="Segment"/>
</dbReference>
<gene>
    <name evidence="1" type="primary">156</name>
    <name evidence="1" type="ORF">PBI_REY_156</name>
</gene>
<evidence type="ECO:0000313" key="1">
    <source>
        <dbReference type="EMBL" id="AEK10044.1"/>
    </source>
</evidence>
<evidence type="ECO:0000313" key="2">
    <source>
        <dbReference type="Proteomes" id="UP000008418"/>
    </source>
</evidence>
<accession>G1D5J6</accession>
<name>G1D5J6_9CAUD</name>
<dbReference type="GeneID" id="40081069"/>
<organism evidence="1 2">
    <name type="scientific">Mycobacterium phage Rey</name>
    <dbReference type="NCBI Taxonomy" id="1034115"/>
    <lineage>
        <taxon>Viruses</taxon>
        <taxon>Duplodnaviria</taxon>
        <taxon>Heunggongvirae</taxon>
        <taxon>Uroviricota</taxon>
        <taxon>Caudoviricetes</taxon>
        <taxon>Vilmaviridae</taxon>
        <taxon>Mclasvirinae</taxon>
        <taxon>Reyvirus</taxon>
        <taxon>Reyvirus rey</taxon>
    </lineage>
</organism>